<feature type="signal peptide" evidence="2">
    <location>
        <begin position="1"/>
        <end position="20"/>
    </location>
</feature>
<dbReference type="InterPro" id="IPR013431">
    <property type="entry name" value="Delta_60_rpt"/>
</dbReference>
<dbReference type="OrthoDB" id="9805017at2"/>
<dbReference type="NCBIfam" id="TIGR04183">
    <property type="entry name" value="Por_Secre_tail"/>
    <property type="match status" value="1"/>
</dbReference>
<keyword evidence="5" id="KW-1185">Reference proteome</keyword>
<evidence type="ECO:0000313" key="5">
    <source>
        <dbReference type="Proteomes" id="UP000256980"/>
    </source>
</evidence>
<evidence type="ECO:0000313" key="4">
    <source>
        <dbReference type="EMBL" id="RED42609.1"/>
    </source>
</evidence>
<dbReference type="NCBIfam" id="TIGR02608">
    <property type="entry name" value="delta_60_rpt"/>
    <property type="match status" value="6"/>
</dbReference>
<dbReference type="Pfam" id="PF18962">
    <property type="entry name" value="Por_Secre_tail"/>
    <property type="match status" value="1"/>
</dbReference>
<keyword evidence="1 2" id="KW-0732">Signal</keyword>
<gene>
    <name evidence="4" type="ORF">DFQ10_10815</name>
</gene>
<dbReference type="Proteomes" id="UP000256980">
    <property type="component" value="Unassembled WGS sequence"/>
</dbReference>
<evidence type="ECO:0000256" key="1">
    <source>
        <dbReference type="ARBA" id="ARBA00022729"/>
    </source>
</evidence>
<sequence length="515" mass="55287">MNNKLLVVALFFTLNMFSQSGTLDGSFGANGKVITSINGVEDKARSVVIQSDGKIVVAGYTFSNIFGFDFLCLRYNTDGSLDTSFGTNGIATFDLQTGSDDKAYSVDLQLDGKIVIGGYSDDGSNRNAAIIRLNTDGSLDSGFGTSGVSITNVSNEDELRVVKIHYVTGNIVGGGVSYSDTDEANAIFIRLTPNGQLDTNFSSDGKITGLPQPVSSSNGFELVIEDLAIKSNGRITAVGWIDVPGSGTAALTAEHYACRINSDGTLDDTFSDNGYDFKVLTTGNDITRSMVLNPDDSYVFSGYTTWSSVDYRTYVDYTSSNGTTTNSVENWLQLSTSTQDAGFGMERDNSGNIIIGGVSANPNTGTASFFLSSISGSDYSLTSSFGNSGYVTTDFGTVSFAYDLKVQSDDKIVMVGYSDNDVAIARYNGNTLSTDDYQKENNFSIYPNPVTNVLNFKMLNNEFSNETYSIYNVLGETVLEGKIVSNDNAVNVENLTNGFYFIGIGDNVIKFVKNN</sequence>
<dbReference type="Pfam" id="PF17164">
    <property type="entry name" value="DUF5122"/>
    <property type="match status" value="4"/>
</dbReference>
<dbReference type="InterPro" id="IPR026444">
    <property type="entry name" value="Secre_tail"/>
</dbReference>
<comment type="caution">
    <text evidence="4">The sequence shown here is derived from an EMBL/GenBank/DDBJ whole genome shotgun (WGS) entry which is preliminary data.</text>
</comment>
<reference evidence="4 5" key="1">
    <citation type="submission" date="2018-07" db="EMBL/GenBank/DDBJ databases">
        <title>Genomic Encyclopedia of Type Strains, Phase III (KMG-III): the genomes of soil and plant-associated and newly described type strains.</title>
        <authorList>
            <person name="Whitman W."/>
        </authorList>
    </citation>
    <scope>NUCLEOTIDE SEQUENCE [LARGE SCALE GENOMIC DNA]</scope>
    <source>
        <strain evidence="4 5">CECT 7946</strain>
    </source>
</reference>
<evidence type="ECO:0000256" key="2">
    <source>
        <dbReference type="SAM" id="SignalP"/>
    </source>
</evidence>
<dbReference type="AlphaFoldDB" id="A0A3D9GZC0"/>
<accession>A0A3D9GZC0</accession>
<proteinExistence type="predicted"/>
<evidence type="ECO:0000259" key="3">
    <source>
        <dbReference type="Pfam" id="PF18962"/>
    </source>
</evidence>
<protein>
    <submittedName>
        <fullName evidence="4">Putative delta-60 repeat protein/predicted secreted protein (Por secretion system target)</fullName>
    </submittedName>
</protein>
<dbReference type="RefSeq" id="WP_115818260.1">
    <property type="nucleotide sequence ID" value="NZ_QRDV01000008.1"/>
</dbReference>
<feature type="domain" description="Secretion system C-terminal sorting" evidence="3">
    <location>
        <begin position="445"/>
        <end position="510"/>
    </location>
</feature>
<name>A0A3D9GZC0_9FLAO</name>
<dbReference type="Gene3D" id="2.80.10.50">
    <property type="match status" value="2"/>
</dbReference>
<feature type="chain" id="PRO_5017778660" evidence="2">
    <location>
        <begin position="21"/>
        <end position="515"/>
    </location>
</feature>
<dbReference type="EMBL" id="QRDV01000008">
    <property type="protein sequence ID" value="RED42609.1"/>
    <property type="molecule type" value="Genomic_DNA"/>
</dbReference>
<organism evidence="4 5">
    <name type="scientific">Winogradskyella eximia</name>
    <dbReference type="NCBI Taxonomy" id="262006"/>
    <lineage>
        <taxon>Bacteria</taxon>
        <taxon>Pseudomonadati</taxon>
        <taxon>Bacteroidota</taxon>
        <taxon>Flavobacteriia</taxon>
        <taxon>Flavobacteriales</taxon>
        <taxon>Flavobacteriaceae</taxon>
        <taxon>Winogradskyella</taxon>
    </lineage>
</organism>